<dbReference type="PRINTS" id="PR00085">
    <property type="entry name" value="THFDHDRGNASE"/>
</dbReference>
<dbReference type="GO" id="GO:0004488">
    <property type="term" value="F:methylenetetrahydrofolate dehydrogenase (NADP+) activity"/>
    <property type="evidence" value="ECO:0007669"/>
    <property type="project" value="InterPro"/>
</dbReference>
<evidence type="ECO:0000259" key="3">
    <source>
        <dbReference type="Pfam" id="PF02882"/>
    </source>
</evidence>
<comment type="caution">
    <text evidence="4">The sequence shown here is derived from an EMBL/GenBank/DDBJ whole genome shotgun (WGS) entry which is preliminary data.</text>
</comment>
<organism evidence="4 5">
    <name type="scientific">Oribacterium parvum</name>
    <dbReference type="NCBI Taxonomy" id="1501329"/>
    <lineage>
        <taxon>Bacteria</taxon>
        <taxon>Bacillati</taxon>
        <taxon>Bacillota</taxon>
        <taxon>Clostridia</taxon>
        <taxon>Lachnospirales</taxon>
        <taxon>Lachnospiraceae</taxon>
        <taxon>Oribacterium</taxon>
    </lineage>
</organism>
<dbReference type="Proteomes" id="UP000709351">
    <property type="component" value="Unassembled WGS sequence"/>
</dbReference>
<dbReference type="Gene3D" id="3.40.50.720">
    <property type="entry name" value="NAD(P)-binding Rossmann-like Domain"/>
    <property type="match status" value="1"/>
</dbReference>
<sequence>KEGATVIDVGINVDEEGNLCGDVDFDTMKTVADKLTPVPGGLGLVTTAVLAQHLVRAYQLLEEK</sequence>
<accession>A0A930DPI6</accession>
<dbReference type="GO" id="GO:0005829">
    <property type="term" value="C:cytosol"/>
    <property type="evidence" value="ECO:0007669"/>
    <property type="project" value="TreeGrafter"/>
</dbReference>
<dbReference type="InterPro" id="IPR000672">
    <property type="entry name" value="THF_DH/CycHdrlase"/>
</dbReference>
<dbReference type="Pfam" id="PF02882">
    <property type="entry name" value="THF_DHG_CYH_C"/>
    <property type="match status" value="1"/>
</dbReference>
<dbReference type="PANTHER" id="PTHR48099:SF5">
    <property type="entry name" value="C-1-TETRAHYDROFOLATE SYNTHASE, CYTOPLASMIC"/>
    <property type="match status" value="1"/>
</dbReference>
<feature type="non-terminal residue" evidence="4">
    <location>
        <position position="1"/>
    </location>
</feature>
<reference evidence="4" key="1">
    <citation type="submission" date="2020-04" db="EMBL/GenBank/DDBJ databases">
        <title>Deep metagenomics examines the oral microbiome during advanced dental caries in children, revealing novel taxa and co-occurrences with host molecules.</title>
        <authorList>
            <person name="Baker J.L."/>
            <person name="Morton J.T."/>
            <person name="Dinis M."/>
            <person name="Alvarez R."/>
            <person name="Tran N.C."/>
            <person name="Knight R."/>
            <person name="Edlund A."/>
        </authorList>
    </citation>
    <scope>NUCLEOTIDE SEQUENCE</scope>
    <source>
        <strain evidence="4">JCVI_24_bin.2</strain>
    </source>
</reference>
<dbReference type="SUPFAM" id="SSF51735">
    <property type="entry name" value="NAD(P)-binding Rossmann-fold domains"/>
    <property type="match status" value="1"/>
</dbReference>
<evidence type="ECO:0000313" key="5">
    <source>
        <dbReference type="Proteomes" id="UP000709351"/>
    </source>
</evidence>
<dbReference type="InterPro" id="IPR020631">
    <property type="entry name" value="THF_DH/CycHdrlase_NAD-bd_dom"/>
</dbReference>
<keyword evidence="2" id="KW-0028">Amino-acid biosynthesis</keyword>
<dbReference type="EC" id="3.5.4.9" evidence="1"/>
<protein>
    <recommendedName>
        <fullName evidence="1">methenyltetrahydrofolate cyclohydrolase</fullName>
        <ecNumber evidence="1">3.5.4.9</ecNumber>
    </recommendedName>
</protein>
<gene>
    <name evidence="4" type="ORF">HXM93_06060</name>
</gene>
<dbReference type="GO" id="GO:0035999">
    <property type="term" value="P:tetrahydrofolate interconversion"/>
    <property type="evidence" value="ECO:0007669"/>
    <property type="project" value="TreeGrafter"/>
</dbReference>
<dbReference type="GO" id="GO:0004477">
    <property type="term" value="F:methenyltetrahydrofolate cyclohydrolase activity"/>
    <property type="evidence" value="ECO:0007669"/>
    <property type="project" value="UniProtKB-EC"/>
</dbReference>
<evidence type="ECO:0000313" key="4">
    <source>
        <dbReference type="EMBL" id="MBF1284077.1"/>
    </source>
</evidence>
<proteinExistence type="predicted"/>
<evidence type="ECO:0000256" key="1">
    <source>
        <dbReference type="ARBA" id="ARBA00012776"/>
    </source>
</evidence>
<dbReference type="EMBL" id="JABZRD010000358">
    <property type="protein sequence ID" value="MBF1284077.1"/>
    <property type="molecule type" value="Genomic_DNA"/>
</dbReference>
<name>A0A930DPI6_9FIRM</name>
<dbReference type="GO" id="GO:0008652">
    <property type="term" value="P:amino acid biosynthetic process"/>
    <property type="evidence" value="ECO:0007669"/>
    <property type="project" value="UniProtKB-KW"/>
</dbReference>
<feature type="domain" description="Tetrahydrofolate dehydrogenase/cyclohydrolase NAD(P)-binding" evidence="3">
    <location>
        <begin position="1"/>
        <end position="59"/>
    </location>
</feature>
<dbReference type="PANTHER" id="PTHR48099">
    <property type="entry name" value="C-1-TETRAHYDROFOLATE SYNTHASE, CYTOPLASMIC-RELATED"/>
    <property type="match status" value="1"/>
</dbReference>
<dbReference type="InterPro" id="IPR036291">
    <property type="entry name" value="NAD(P)-bd_dom_sf"/>
</dbReference>
<evidence type="ECO:0000256" key="2">
    <source>
        <dbReference type="ARBA" id="ARBA00022605"/>
    </source>
</evidence>
<dbReference type="Gene3D" id="3.40.50.10860">
    <property type="entry name" value="Leucine Dehydrogenase, chain A, domain 1"/>
    <property type="match status" value="1"/>
</dbReference>
<dbReference type="AlphaFoldDB" id="A0A930DPI6"/>